<dbReference type="PANTHER" id="PTHR33103">
    <property type="entry name" value="OS01G0153900 PROTEIN"/>
    <property type="match status" value="1"/>
</dbReference>
<protein>
    <submittedName>
        <fullName evidence="1">Uncharacterized protein</fullName>
    </submittedName>
</protein>
<evidence type="ECO:0000313" key="1">
    <source>
        <dbReference type="EMBL" id="GJN37453.1"/>
    </source>
</evidence>
<sequence length="212" mass="23067">MVGSVGSLYASVQKLDSTYLLPGAVKTSLLRPAVASPAMSNNSSLLLPVPSSEPAKKFFRCSFYQSGSCYDYVTEASGTSCPTCRRPMTKIVHYVPPGPSSSEQQLQNGKGFVQGVVTYTVTDDLDVTPMSAISSISLLNTFAVTDLSALQEVISCIHRVPLYINYDIYHTISPYHSFLCFTSRRVPPGDGRADRLQGGHIMHPPCPFIHKL</sequence>
<organism evidence="1 2">
    <name type="scientific">Eleusine coracana subsp. coracana</name>
    <dbReference type="NCBI Taxonomy" id="191504"/>
    <lineage>
        <taxon>Eukaryota</taxon>
        <taxon>Viridiplantae</taxon>
        <taxon>Streptophyta</taxon>
        <taxon>Embryophyta</taxon>
        <taxon>Tracheophyta</taxon>
        <taxon>Spermatophyta</taxon>
        <taxon>Magnoliopsida</taxon>
        <taxon>Liliopsida</taxon>
        <taxon>Poales</taxon>
        <taxon>Poaceae</taxon>
        <taxon>PACMAD clade</taxon>
        <taxon>Chloridoideae</taxon>
        <taxon>Cynodonteae</taxon>
        <taxon>Eleusininae</taxon>
        <taxon>Eleusine</taxon>
    </lineage>
</organism>
<comment type="caution">
    <text evidence="1">The sequence shown here is derived from an EMBL/GenBank/DDBJ whole genome shotgun (WGS) entry which is preliminary data.</text>
</comment>
<dbReference type="Proteomes" id="UP001054889">
    <property type="component" value="Unassembled WGS sequence"/>
</dbReference>
<evidence type="ECO:0000313" key="2">
    <source>
        <dbReference type="Proteomes" id="UP001054889"/>
    </source>
</evidence>
<name>A0AAV5FNU3_ELECO</name>
<accession>A0AAV5FNU3</accession>
<dbReference type="InterPro" id="IPR007750">
    <property type="entry name" value="DUF674"/>
</dbReference>
<dbReference type="Pfam" id="PF05056">
    <property type="entry name" value="DUF674"/>
    <property type="match status" value="1"/>
</dbReference>
<dbReference type="EMBL" id="BQKI01000095">
    <property type="protein sequence ID" value="GJN37453.1"/>
    <property type="molecule type" value="Genomic_DNA"/>
</dbReference>
<reference evidence="1" key="2">
    <citation type="submission" date="2021-12" db="EMBL/GenBank/DDBJ databases">
        <title>Resequencing data analysis of finger millet.</title>
        <authorList>
            <person name="Hatakeyama M."/>
            <person name="Aluri S."/>
            <person name="Balachadran M.T."/>
            <person name="Sivarajan S.R."/>
            <person name="Poveda L."/>
            <person name="Shimizu-Inatsugi R."/>
            <person name="Schlapbach R."/>
            <person name="Sreeman S.M."/>
            <person name="Shimizu K.K."/>
        </authorList>
    </citation>
    <scope>NUCLEOTIDE SEQUENCE</scope>
</reference>
<dbReference type="PANTHER" id="PTHR33103:SF96">
    <property type="entry name" value="OS01G0153900 PROTEIN"/>
    <property type="match status" value="1"/>
</dbReference>
<keyword evidence="2" id="KW-1185">Reference proteome</keyword>
<proteinExistence type="predicted"/>
<gene>
    <name evidence="1" type="primary">gb26409</name>
    <name evidence="1" type="ORF">PR202_gb26409</name>
</gene>
<reference evidence="1" key="1">
    <citation type="journal article" date="2018" name="DNA Res.">
        <title>Multiple hybrid de novo genome assembly of finger millet, an orphan allotetraploid crop.</title>
        <authorList>
            <person name="Hatakeyama M."/>
            <person name="Aluri S."/>
            <person name="Balachadran M.T."/>
            <person name="Sivarajan S.R."/>
            <person name="Patrignani A."/>
            <person name="Gruter S."/>
            <person name="Poveda L."/>
            <person name="Shimizu-Inatsugi R."/>
            <person name="Baeten J."/>
            <person name="Francoijs K.J."/>
            <person name="Nataraja K.N."/>
            <person name="Reddy Y.A.N."/>
            <person name="Phadnis S."/>
            <person name="Ravikumar R.L."/>
            <person name="Schlapbach R."/>
            <person name="Sreeman S.M."/>
            <person name="Shimizu K.K."/>
        </authorList>
    </citation>
    <scope>NUCLEOTIDE SEQUENCE</scope>
</reference>
<dbReference type="AlphaFoldDB" id="A0AAV5FNU3"/>